<gene>
    <name evidence="1" type="ORF">BC936DRAFT_148152</name>
</gene>
<accession>A0A433DKN6</accession>
<dbReference type="AlphaFoldDB" id="A0A433DKN6"/>
<protein>
    <submittedName>
        <fullName evidence="1">Uncharacterized protein</fullName>
    </submittedName>
</protein>
<sequence>MWREESERWRFGRKVIWNCIKITGDVAFTKTLRIVERDKARNKEVRKKGRKSRELLGATTLRRKSVLCFFAVVTDVKPARKRGDGEAQKGSNIHSQCIHATGRTTNFM</sequence>
<name>A0A433DKN6_9FUNG</name>
<organism evidence="1 2">
    <name type="scientific">Jimgerdemannia flammicorona</name>
    <dbReference type="NCBI Taxonomy" id="994334"/>
    <lineage>
        <taxon>Eukaryota</taxon>
        <taxon>Fungi</taxon>
        <taxon>Fungi incertae sedis</taxon>
        <taxon>Mucoromycota</taxon>
        <taxon>Mucoromycotina</taxon>
        <taxon>Endogonomycetes</taxon>
        <taxon>Endogonales</taxon>
        <taxon>Endogonaceae</taxon>
        <taxon>Jimgerdemannia</taxon>
    </lineage>
</organism>
<proteinExistence type="predicted"/>
<evidence type="ECO:0000313" key="2">
    <source>
        <dbReference type="Proteomes" id="UP000268093"/>
    </source>
</evidence>
<comment type="caution">
    <text evidence="1">The sequence shown here is derived from an EMBL/GenBank/DDBJ whole genome shotgun (WGS) entry which is preliminary data.</text>
</comment>
<reference evidence="1 2" key="1">
    <citation type="journal article" date="2018" name="New Phytol.">
        <title>Phylogenomics of Endogonaceae and evolution of mycorrhizas within Mucoromycota.</title>
        <authorList>
            <person name="Chang Y."/>
            <person name="Desiro A."/>
            <person name="Na H."/>
            <person name="Sandor L."/>
            <person name="Lipzen A."/>
            <person name="Clum A."/>
            <person name="Barry K."/>
            <person name="Grigoriev I.V."/>
            <person name="Martin F.M."/>
            <person name="Stajich J.E."/>
            <person name="Smith M.E."/>
            <person name="Bonito G."/>
            <person name="Spatafora J.W."/>
        </authorList>
    </citation>
    <scope>NUCLEOTIDE SEQUENCE [LARGE SCALE GENOMIC DNA]</scope>
    <source>
        <strain evidence="1 2">GMNB39</strain>
    </source>
</reference>
<evidence type="ECO:0000313" key="1">
    <source>
        <dbReference type="EMBL" id="RUP51433.1"/>
    </source>
</evidence>
<keyword evidence="2" id="KW-1185">Reference proteome</keyword>
<dbReference type="EMBL" id="RBNI01000726">
    <property type="protein sequence ID" value="RUP51433.1"/>
    <property type="molecule type" value="Genomic_DNA"/>
</dbReference>
<dbReference type="Proteomes" id="UP000268093">
    <property type="component" value="Unassembled WGS sequence"/>
</dbReference>